<evidence type="ECO:0000313" key="2">
    <source>
        <dbReference type="EMBL" id="OWZ16950.1"/>
    </source>
</evidence>
<evidence type="ECO:0008006" key="4">
    <source>
        <dbReference type="Google" id="ProtNLM"/>
    </source>
</evidence>
<keyword evidence="3" id="KW-1185">Reference proteome</keyword>
<proteinExistence type="predicted"/>
<reference evidence="3" key="1">
    <citation type="submission" date="2017-03" db="EMBL/GenBank/DDBJ databases">
        <title>Phytopthora megakarya and P. palmivora, two closely related causual agents of cacao black pod achieved similar genome size and gene model numbers by different mechanisms.</title>
        <authorList>
            <person name="Ali S."/>
            <person name="Shao J."/>
            <person name="Larry D.J."/>
            <person name="Kronmiller B."/>
            <person name="Shen D."/>
            <person name="Strem M.D."/>
            <person name="Melnick R.L."/>
            <person name="Guiltinan M.J."/>
            <person name="Tyler B.M."/>
            <person name="Meinhardt L.W."/>
            <person name="Bailey B.A."/>
        </authorList>
    </citation>
    <scope>NUCLEOTIDE SEQUENCE [LARGE SCALE GENOMIC DNA]</scope>
    <source>
        <strain evidence="3">zdho120</strain>
    </source>
</reference>
<evidence type="ECO:0000313" key="3">
    <source>
        <dbReference type="Proteomes" id="UP000198211"/>
    </source>
</evidence>
<name>A0A225WJC1_9STRA</name>
<gene>
    <name evidence="2" type="ORF">PHMEG_0009178</name>
</gene>
<feature type="region of interest" description="Disordered" evidence="1">
    <location>
        <begin position="118"/>
        <end position="140"/>
    </location>
</feature>
<feature type="compositionally biased region" description="Polar residues" evidence="1">
    <location>
        <begin position="206"/>
        <end position="218"/>
    </location>
</feature>
<dbReference type="AlphaFoldDB" id="A0A225WJC1"/>
<accession>A0A225WJC1</accession>
<evidence type="ECO:0000256" key="1">
    <source>
        <dbReference type="SAM" id="MobiDB-lite"/>
    </source>
</evidence>
<feature type="region of interest" description="Disordered" evidence="1">
    <location>
        <begin position="153"/>
        <end position="186"/>
    </location>
</feature>
<dbReference type="EMBL" id="NBNE01000838">
    <property type="protein sequence ID" value="OWZ16950.1"/>
    <property type="molecule type" value="Genomic_DNA"/>
</dbReference>
<sequence length="339" mass="37518">MYHRKELFDFVDQDPVMLILKLKRIANPKDPVTAPATLANRFDAAMELIRLLKEADMVPRSFNANALFDLDLNVIQATSRDLFQRLKILVGEVSHNPVPLALTTTDVVDNLTVSSHFESAAKEGSDSSSEPPRLMSRGPSGASMLEAISNIRRSNPARIIRRDNGSVPTDQATATESSDRSVGTLQKCSNAAMDRYSVEEREANKGSATTQPQHQGSQDVEMESIRSSYRGSRREYDPDGVDFPTSAQATVATAAAGSTGFTMVQRVRISAISDLKEFTGKDQDEDRARAWISKVKSAFMRDQASDDERSSRWIQEELISPAAKTHSNKWSDLMRSFQG</sequence>
<organism evidence="2 3">
    <name type="scientific">Phytophthora megakarya</name>
    <dbReference type="NCBI Taxonomy" id="4795"/>
    <lineage>
        <taxon>Eukaryota</taxon>
        <taxon>Sar</taxon>
        <taxon>Stramenopiles</taxon>
        <taxon>Oomycota</taxon>
        <taxon>Peronosporomycetes</taxon>
        <taxon>Peronosporales</taxon>
        <taxon>Peronosporaceae</taxon>
        <taxon>Phytophthora</taxon>
    </lineage>
</organism>
<dbReference type="Proteomes" id="UP000198211">
    <property type="component" value="Unassembled WGS sequence"/>
</dbReference>
<dbReference type="OrthoDB" id="129427at2759"/>
<feature type="region of interest" description="Disordered" evidence="1">
    <location>
        <begin position="200"/>
        <end position="244"/>
    </location>
</feature>
<feature type="compositionally biased region" description="Polar residues" evidence="1">
    <location>
        <begin position="166"/>
        <end position="186"/>
    </location>
</feature>
<comment type="caution">
    <text evidence="2">The sequence shown here is derived from an EMBL/GenBank/DDBJ whole genome shotgun (WGS) entry which is preliminary data.</text>
</comment>
<protein>
    <recommendedName>
        <fullName evidence="4">Eukaryotic/viral aspartic protease</fullName>
    </recommendedName>
</protein>